<keyword evidence="4 7" id="KW-0812">Transmembrane</keyword>
<proteinExistence type="inferred from homology"/>
<dbReference type="InterPro" id="IPR003416">
    <property type="entry name" value="MgtC/SapB/SrpB/YhiD_fam"/>
</dbReference>
<name>A0ABQ6VUM3_9PROT</name>
<dbReference type="EMBL" id="QYAZ01000002">
    <property type="protein sequence ID" value="KAB8122533.1"/>
    <property type="molecule type" value="Genomic_DNA"/>
</dbReference>
<protein>
    <recommendedName>
        <fullName evidence="7">Protein MgtC</fullName>
    </recommendedName>
</protein>
<reference evidence="9 10" key="1">
    <citation type="submission" date="2018-09" db="EMBL/GenBank/DDBJ databases">
        <title>Genome sequence and characterization of the bcs clusters for the production of nanocellulose from the low pH resistant strain Komagataeibacter medellinensis ID13488.</title>
        <authorList>
            <person name="Hernandez-Arriaga A.M."/>
            <person name="Del Cerro C."/>
            <person name="Urbina L."/>
            <person name="Eceiza A."/>
            <person name="Retegi A."/>
            <person name="Prieto M.A."/>
        </authorList>
    </citation>
    <scope>NUCLEOTIDE SEQUENCE [LARGE SCALE GENOMIC DNA]</scope>
    <source>
        <strain evidence="9 10">ID13488</strain>
    </source>
</reference>
<dbReference type="PRINTS" id="PR01837">
    <property type="entry name" value="MGTCSAPBPROT"/>
</dbReference>
<dbReference type="InterPro" id="IPR049177">
    <property type="entry name" value="MgtC_SapB_SrpB_YhiD_N"/>
</dbReference>
<gene>
    <name evidence="9" type="ORF">D3W54_15255</name>
</gene>
<keyword evidence="7" id="KW-0997">Cell inner membrane</keyword>
<keyword evidence="6 7" id="KW-0472">Membrane</keyword>
<feature type="transmembrane region" description="Helical" evidence="7">
    <location>
        <begin position="147"/>
        <end position="180"/>
    </location>
</feature>
<sequence length="302" mass="32736">MSSRMWPLPRCHIPLWHAGTSTPRNRGGGWAVIMVMTALPHFIHPAPGEGWLQLGELALAFGLSALVGLEREFRQKSAGLRTYTLVGVASALFMLVSKYGFDNVLDEGRVVLDPSRIAAQVVSGIGFIGGGVIFMRRDVVRGLTTAASVWLTAALGMACGAGLIALAVATTIGHFIIMLGFRRISHLLPRDHGARAVGLYITYRDGRGLLRTILNRCTRLRFTIHRVRVEQAAPPIDPDTLDDLRDRHHDTTAIPPDASTPGMVTLFIKARGRRPVSHLVTVLSAIEGVTGVETDEADSDPE</sequence>
<evidence type="ECO:0000256" key="2">
    <source>
        <dbReference type="ARBA" id="ARBA00009298"/>
    </source>
</evidence>
<dbReference type="Proteomes" id="UP000427842">
    <property type="component" value="Unassembled WGS sequence"/>
</dbReference>
<comment type="subcellular location">
    <subcellularLocation>
        <location evidence="7">Cell inner membrane</location>
        <topology evidence="7">Multi-pass membrane protein</topology>
    </subcellularLocation>
    <subcellularLocation>
        <location evidence="1">Cell membrane</location>
        <topology evidence="1">Multi-pass membrane protein</topology>
    </subcellularLocation>
</comment>
<keyword evidence="10" id="KW-1185">Reference proteome</keyword>
<evidence type="ECO:0000256" key="4">
    <source>
        <dbReference type="ARBA" id="ARBA00022692"/>
    </source>
</evidence>
<organism evidence="9 10">
    <name type="scientific">Komagataeibacter medellinensis</name>
    <dbReference type="NCBI Taxonomy" id="1177712"/>
    <lineage>
        <taxon>Bacteria</taxon>
        <taxon>Pseudomonadati</taxon>
        <taxon>Pseudomonadota</taxon>
        <taxon>Alphaproteobacteria</taxon>
        <taxon>Acetobacterales</taxon>
        <taxon>Acetobacteraceae</taxon>
        <taxon>Komagataeibacter</taxon>
    </lineage>
</organism>
<keyword evidence="3" id="KW-1003">Cell membrane</keyword>
<evidence type="ECO:0000256" key="7">
    <source>
        <dbReference type="RuleBase" id="RU365041"/>
    </source>
</evidence>
<evidence type="ECO:0000256" key="5">
    <source>
        <dbReference type="ARBA" id="ARBA00022989"/>
    </source>
</evidence>
<dbReference type="PANTHER" id="PTHR33778:SF1">
    <property type="entry name" value="MAGNESIUM TRANSPORTER YHID-RELATED"/>
    <property type="match status" value="1"/>
</dbReference>
<evidence type="ECO:0000313" key="9">
    <source>
        <dbReference type="EMBL" id="KAB8122533.1"/>
    </source>
</evidence>
<comment type="similarity">
    <text evidence="2 7">Belongs to the MgtC/SapB family.</text>
</comment>
<evidence type="ECO:0000256" key="6">
    <source>
        <dbReference type="ARBA" id="ARBA00023136"/>
    </source>
</evidence>
<evidence type="ECO:0000313" key="10">
    <source>
        <dbReference type="Proteomes" id="UP000427842"/>
    </source>
</evidence>
<feature type="transmembrane region" description="Helical" evidence="7">
    <location>
        <begin position="117"/>
        <end position="135"/>
    </location>
</feature>
<comment type="caution">
    <text evidence="9">The sequence shown here is derived from an EMBL/GenBank/DDBJ whole genome shotgun (WGS) entry which is preliminary data.</text>
</comment>
<evidence type="ECO:0000259" key="8">
    <source>
        <dbReference type="Pfam" id="PF02308"/>
    </source>
</evidence>
<keyword evidence="5 7" id="KW-1133">Transmembrane helix</keyword>
<dbReference type="Pfam" id="PF02308">
    <property type="entry name" value="MgtC"/>
    <property type="match status" value="1"/>
</dbReference>
<evidence type="ECO:0000256" key="3">
    <source>
        <dbReference type="ARBA" id="ARBA00022475"/>
    </source>
</evidence>
<feature type="transmembrane region" description="Helical" evidence="7">
    <location>
        <begin position="80"/>
        <end position="97"/>
    </location>
</feature>
<feature type="domain" description="MgtC/SapB/SrpB/YhiD N-terminal" evidence="8">
    <location>
        <begin position="57"/>
        <end position="185"/>
    </location>
</feature>
<evidence type="ECO:0000256" key="1">
    <source>
        <dbReference type="ARBA" id="ARBA00004651"/>
    </source>
</evidence>
<accession>A0ABQ6VUM3</accession>
<dbReference type="PANTHER" id="PTHR33778">
    <property type="entry name" value="PROTEIN MGTC"/>
    <property type="match status" value="1"/>
</dbReference>